<proteinExistence type="predicted"/>
<keyword evidence="3" id="KW-1185">Reference proteome</keyword>
<dbReference type="EMBL" id="JROU02000823">
    <property type="protein sequence ID" value="OEH78199.1"/>
    <property type="molecule type" value="Genomic_DNA"/>
</dbReference>
<feature type="transmembrane region" description="Helical" evidence="1">
    <location>
        <begin position="48"/>
        <end position="67"/>
    </location>
</feature>
<dbReference type="VEuPathDB" id="ToxoDB:cyc_07775"/>
<keyword evidence="1" id="KW-1133">Transmembrane helix</keyword>
<sequence>MQQEQRQQKQQSQRQDPCRILGFCLLSGAASAAFLQAIQRAPRTGDRYFYSFVAAGFAGLAVYRIVVPTKAIDGA</sequence>
<evidence type="ECO:0000313" key="3">
    <source>
        <dbReference type="Proteomes" id="UP000095192"/>
    </source>
</evidence>
<reference evidence="2 3" key="1">
    <citation type="journal article" date="2016" name="BMC Genomics">
        <title>Comparative genomics reveals Cyclospora cayetanensis possesses coccidia-like metabolism and invasion components but unique surface antigens.</title>
        <authorList>
            <person name="Liu S."/>
            <person name="Wang L."/>
            <person name="Zheng H."/>
            <person name="Xu Z."/>
            <person name="Roellig D.M."/>
            <person name="Li N."/>
            <person name="Frace M.A."/>
            <person name="Tang K."/>
            <person name="Arrowood M.J."/>
            <person name="Moss D.M."/>
            <person name="Zhang L."/>
            <person name="Feng Y."/>
            <person name="Xiao L."/>
        </authorList>
    </citation>
    <scope>NUCLEOTIDE SEQUENCE [LARGE SCALE GENOMIC DNA]</scope>
    <source>
        <strain evidence="2 3">CHN_HEN01</strain>
    </source>
</reference>
<dbReference type="Proteomes" id="UP000095192">
    <property type="component" value="Unassembled WGS sequence"/>
</dbReference>
<evidence type="ECO:0000256" key="1">
    <source>
        <dbReference type="SAM" id="Phobius"/>
    </source>
</evidence>
<protein>
    <recommendedName>
        <fullName evidence="4">Transmembrane protein</fullName>
    </recommendedName>
</protein>
<gene>
    <name evidence="2" type="ORF">cyc_07775</name>
</gene>
<keyword evidence="1" id="KW-0812">Transmembrane</keyword>
<accession>A0A1D3D420</accession>
<name>A0A1D3D420_9EIME</name>
<evidence type="ECO:0000313" key="2">
    <source>
        <dbReference type="EMBL" id="OEH78199.1"/>
    </source>
</evidence>
<comment type="caution">
    <text evidence="2">The sequence shown here is derived from an EMBL/GenBank/DDBJ whole genome shotgun (WGS) entry which is preliminary data.</text>
</comment>
<feature type="transmembrane region" description="Helical" evidence="1">
    <location>
        <begin position="20"/>
        <end position="42"/>
    </location>
</feature>
<evidence type="ECO:0008006" key="4">
    <source>
        <dbReference type="Google" id="ProtNLM"/>
    </source>
</evidence>
<organism evidence="2 3">
    <name type="scientific">Cyclospora cayetanensis</name>
    <dbReference type="NCBI Taxonomy" id="88456"/>
    <lineage>
        <taxon>Eukaryota</taxon>
        <taxon>Sar</taxon>
        <taxon>Alveolata</taxon>
        <taxon>Apicomplexa</taxon>
        <taxon>Conoidasida</taxon>
        <taxon>Coccidia</taxon>
        <taxon>Eucoccidiorida</taxon>
        <taxon>Eimeriorina</taxon>
        <taxon>Eimeriidae</taxon>
        <taxon>Cyclospora</taxon>
    </lineage>
</organism>
<keyword evidence="1" id="KW-0472">Membrane</keyword>
<dbReference type="InParanoid" id="A0A1D3D420"/>
<dbReference type="AlphaFoldDB" id="A0A1D3D420"/>